<proteinExistence type="predicted"/>
<name>A0A1Q3AMU4_CEPFO</name>
<dbReference type="Proteomes" id="UP000187406">
    <property type="component" value="Unassembled WGS sequence"/>
</dbReference>
<sequence>MRGPLCLLIHQKSFLSSPTNLSTINLADELVAIRQGLAVVDEKVNSLQQGLELCKKMLMIGEVALRLAEDSLRHLGLVSLKKEIKEVCYSVDGLSKDFEERLDQVQKNLIEATKIHKPVKHVSQSSTSVSPS</sequence>
<accession>A0A1Q3AMU4</accession>
<reference evidence="2" key="1">
    <citation type="submission" date="2016-04" db="EMBL/GenBank/DDBJ databases">
        <title>Cephalotus genome sequencing.</title>
        <authorList>
            <person name="Fukushima K."/>
            <person name="Hasebe M."/>
            <person name="Fang X."/>
        </authorList>
    </citation>
    <scope>NUCLEOTIDE SEQUENCE [LARGE SCALE GENOMIC DNA]</scope>
    <source>
        <strain evidence="2">cv. St1</strain>
    </source>
</reference>
<comment type="caution">
    <text evidence="1">The sequence shown here is derived from an EMBL/GenBank/DDBJ whole genome shotgun (WGS) entry which is preliminary data.</text>
</comment>
<evidence type="ECO:0000313" key="2">
    <source>
        <dbReference type="Proteomes" id="UP000187406"/>
    </source>
</evidence>
<dbReference type="AlphaFoldDB" id="A0A1Q3AMU4"/>
<organism evidence="1 2">
    <name type="scientific">Cephalotus follicularis</name>
    <name type="common">Albany pitcher plant</name>
    <dbReference type="NCBI Taxonomy" id="3775"/>
    <lineage>
        <taxon>Eukaryota</taxon>
        <taxon>Viridiplantae</taxon>
        <taxon>Streptophyta</taxon>
        <taxon>Embryophyta</taxon>
        <taxon>Tracheophyta</taxon>
        <taxon>Spermatophyta</taxon>
        <taxon>Magnoliopsida</taxon>
        <taxon>eudicotyledons</taxon>
        <taxon>Gunneridae</taxon>
        <taxon>Pentapetalae</taxon>
        <taxon>rosids</taxon>
        <taxon>fabids</taxon>
        <taxon>Oxalidales</taxon>
        <taxon>Cephalotaceae</taxon>
        <taxon>Cephalotus</taxon>
    </lineage>
</organism>
<keyword evidence="2" id="KW-1185">Reference proteome</keyword>
<protein>
    <submittedName>
        <fullName evidence="1">Uncharacterized protein</fullName>
    </submittedName>
</protein>
<dbReference type="InParanoid" id="A0A1Q3AMU4"/>
<dbReference type="EMBL" id="BDDD01000007">
    <property type="protein sequence ID" value="GAV56853.1"/>
    <property type="molecule type" value="Genomic_DNA"/>
</dbReference>
<evidence type="ECO:0000313" key="1">
    <source>
        <dbReference type="EMBL" id="GAV56853.1"/>
    </source>
</evidence>
<gene>
    <name evidence="1" type="ORF">CFOL_v3_00394</name>
</gene>